<dbReference type="InterPro" id="IPR004083">
    <property type="entry name" value="Raptor"/>
</dbReference>
<evidence type="ECO:0000259" key="6">
    <source>
        <dbReference type="SMART" id="SM01302"/>
    </source>
</evidence>
<dbReference type="InterPro" id="IPR016024">
    <property type="entry name" value="ARM-type_fold"/>
</dbReference>
<name>A0A427XK66_9TREE</name>
<dbReference type="Proteomes" id="UP000279236">
    <property type="component" value="Unassembled WGS sequence"/>
</dbReference>
<dbReference type="PROSITE" id="PS00678">
    <property type="entry name" value="WD_REPEATS_1"/>
    <property type="match status" value="1"/>
</dbReference>
<dbReference type="GO" id="GO:0030674">
    <property type="term" value="F:protein-macromolecule adaptor activity"/>
    <property type="evidence" value="ECO:0007669"/>
    <property type="project" value="TreeGrafter"/>
</dbReference>
<dbReference type="SMART" id="SM00320">
    <property type="entry name" value="WD40"/>
    <property type="match status" value="6"/>
</dbReference>
<dbReference type="PRINTS" id="PR01547">
    <property type="entry name" value="YEAST176DUF"/>
</dbReference>
<dbReference type="InterPro" id="IPR001680">
    <property type="entry name" value="WD40_rpt"/>
</dbReference>
<keyword evidence="2 4" id="KW-0853">WD repeat</keyword>
<evidence type="ECO:0000313" key="8">
    <source>
        <dbReference type="Proteomes" id="UP000279236"/>
    </source>
</evidence>
<proteinExistence type="inferred from homology"/>
<protein>
    <recommendedName>
        <fullName evidence="6">Raptor N-terminal CASPase-like domain-containing protein</fullName>
    </recommendedName>
</protein>
<dbReference type="GO" id="GO:0031931">
    <property type="term" value="C:TORC1 complex"/>
    <property type="evidence" value="ECO:0007669"/>
    <property type="project" value="InterPro"/>
</dbReference>
<dbReference type="GO" id="GO:0005737">
    <property type="term" value="C:cytoplasm"/>
    <property type="evidence" value="ECO:0007669"/>
    <property type="project" value="TreeGrafter"/>
</dbReference>
<dbReference type="InterPro" id="IPR029347">
    <property type="entry name" value="Raptor_N"/>
</dbReference>
<dbReference type="PANTHER" id="PTHR12848:SF16">
    <property type="entry name" value="REGULATORY-ASSOCIATED PROTEIN OF MTOR"/>
    <property type="match status" value="1"/>
</dbReference>
<dbReference type="SUPFAM" id="SSF48371">
    <property type="entry name" value="ARM repeat"/>
    <property type="match status" value="1"/>
</dbReference>
<dbReference type="InterPro" id="IPR015943">
    <property type="entry name" value="WD40/YVTN_repeat-like_dom_sf"/>
</dbReference>
<dbReference type="Pfam" id="PF00400">
    <property type="entry name" value="WD40"/>
    <property type="match status" value="1"/>
</dbReference>
<dbReference type="InterPro" id="IPR011989">
    <property type="entry name" value="ARM-like"/>
</dbReference>
<dbReference type="GO" id="GO:0071230">
    <property type="term" value="P:cellular response to amino acid stimulus"/>
    <property type="evidence" value="ECO:0007669"/>
    <property type="project" value="TreeGrafter"/>
</dbReference>
<evidence type="ECO:0000256" key="3">
    <source>
        <dbReference type="ARBA" id="ARBA00022737"/>
    </source>
</evidence>
<dbReference type="InterPro" id="IPR036322">
    <property type="entry name" value="WD40_repeat_dom_sf"/>
</dbReference>
<dbReference type="Gene3D" id="2.130.10.10">
    <property type="entry name" value="YVTN repeat-like/Quinoprotein amine dehydrogenase"/>
    <property type="match status" value="2"/>
</dbReference>
<feature type="region of interest" description="Disordered" evidence="5">
    <location>
        <begin position="868"/>
        <end position="920"/>
    </location>
</feature>
<sequence length="1502" mass="165366">MAAALQPPSLPYIRDEASTSQQLSYPAYPHDEYDHDVDHDGDMEDDEVDSVAAFQFWTAKRHMGRKGKNKADEETALPWRLRSRLKTVNAGLFLCLNIGVDPPDIVKTNPCAKTECWVDPSTLPSNKAIEAIGRNLQIQFETLNPKVRYKTSLDPSIEETKKVCVNLRKNARDERTLFYYNGHGVPKPTNGGEIWVFNKTYTQYIPVSLVDLQEWLGSPCIYVWECSGAGSIITNFKQSARRRDEELRAAQTANGGGNDFPGSLFSESIHLAPCAANQVLPMSPDLPADLFTCCLTSPIETALRFFVQQDPLKRNLNRSSDDPRSRLTVDMVMKLPGDLKDRRTPLGELQWIFTAVTDTIAWLSFPRDTFMRLFRQDLLVAALFRNFLLAQRIMTTYHCTPMSHPELPSTHNHPLWDSWDLAVDGCLAQLPELLDLEAAREAGESNAPPLSTYRPSLFFAQHLQAFEVWLQHGGGAKSSKLSGTVTRKEPEQLPIVLQVLLSQAHRLRALILLSQFVDLGPWAVNMALSIGIFPYVQKLLQSPAAELKPVLIFIWARILAVDKSCQMDLLKENGYNYFAQILAPYPVSGQPLVIPNANEHRAMCAFILAMLCRNFRAGQTACLSYQVFDHCLTRLQEDDWLLRTWCLLCIAQMWADNDEGKAMCMLHGRQEHMMATLRNTSVEVRAAALYAFGTFLGASSAPIDAAELKGGGGMGAQLGISEHQQLEVEAGLAYACMMTVKEDASPMVRKELVVVISCIVREWRGWFVAAAWCYYEQEAALAGSNAGSEDEADIVAEALEHWVSTEALSPEAHQVNLTLLSSFKTLFETLLDLSVDPHPEVAGMAATVVDYIVALLLGSAFNQVPGTALKGLNRPKVGPRFSQASSPEVPRTPTTDRHSQYATSQNSPAGTPSGSLKRNSSVAGALRSLASMTGWLPAEAPQPADTPVEPVTRTDIDVAQSGAQFYKSPYPGSSHELILPEGAQRGSGMGVLGTRMQHSMDKPPVQAVSVIEALVEEDMERLRHRRLRGTQAGGGADGQLNNNGLARPNDLGLGMVAMEVKDDVVPLRSGFFDWAVEYFREPQMKAPDNEEPGSVTYNQQAWRHLRNETQVERSRSNEDYAAHHRWDTDAGTLHNDAWPLQLAFHAHDPVLAVTDDEDKICIWDWKARTKVNKFSNQNLAGSSISSIHFINETASSLMLTASTEGSIRIWRDYDQPGETELASTFRAVSDIFPVGHHSGVLTAWEQQKGHLLVGGDMRVVRLWDATVERHLRDIATQAGSNLTAIASDEPDGNVFVAGFGDGVVRLFDKRLDDPSNVVLRTWRKHHTWIQSVHLQRGGQRELVTGSMNGDVRIWDVRAPDVPLYEHTVQPQGLQALAVHSGAPVFATTSAPTPTATRQRLVVQGFSTPEKPRRLSNIDIALAPAYGGPYGGPSRAGFMPSAASLVFHPVEMVLAAGGYDSSGNVRLFRCKTPTGPMYDADAAGTGAGAGANGSNGIVNSYAH</sequence>
<dbReference type="PANTHER" id="PTHR12848">
    <property type="entry name" value="REGULATORY-ASSOCIATED PROTEIN OF MTOR"/>
    <property type="match status" value="1"/>
</dbReference>
<feature type="repeat" description="WD" evidence="4">
    <location>
        <begin position="1322"/>
        <end position="1357"/>
    </location>
</feature>
<accession>A0A427XK66</accession>
<reference evidence="7 8" key="1">
    <citation type="submission" date="2018-11" db="EMBL/GenBank/DDBJ databases">
        <title>Genome sequence of Apiotrichum porosum DSM 27194.</title>
        <authorList>
            <person name="Aliyu H."/>
            <person name="Gorte O."/>
            <person name="Ochsenreither K."/>
        </authorList>
    </citation>
    <scope>NUCLEOTIDE SEQUENCE [LARGE SCALE GENOMIC DNA]</scope>
    <source>
        <strain evidence="7 8">DSM 27194</strain>
    </source>
</reference>
<evidence type="ECO:0000313" key="7">
    <source>
        <dbReference type="EMBL" id="RSH79147.1"/>
    </source>
</evidence>
<dbReference type="STRING" id="105984.A0A427XK66"/>
<dbReference type="PROSITE" id="PS50082">
    <property type="entry name" value="WD_REPEATS_2"/>
    <property type="match status" value="1"/>
</dbReference>
<evidence type="ECO:0000256" key="5">
    <source>
        <dbReference type="SAM" id="MobiDB-lite"/>
    </source>
</evidence>
<evidence type="ECO:0000256" key="1">
    <source>
        <dbReference type="ARBA" id="ARBA00009257"/>
    </source>
</evidence>
<dbReference type="GO" id="GO:0009267">
    <property type="term" value="P:cellular response to starvation"/>
    <property type="evidence" value="ECO:0007669"/>
    <property type="project" value="TreeGrafter"/>
</dbReference>
<feature type="compositionally biased region" description="Polar residues" evidence="5">
    <location>
        <begin position="900"/>
        <end position="920"/>
    </location>
</feature>
<dbReference type="GO" id="GO:0031929">
    <property type="term" value="P:TOR signaling"/>
    <property type="evidence" value="ECO:0007669"/>
    <property type="project" value="InterPro"/>
</dbReference>
<dbReference type="Gene3D" id="1.25.10.10">
    <property type="entry name" value="Leucine-rich Repeat Variant"/>
    <property type="match status" value="1"/>
</dbReference>
<dbReference type="SUPFAM" id="SSF50978">
    <property type="entry name" value="WD40 repeat-like"/>
    <property type="match status" value="1"/>
</dbReference>
<feature type="region of interest" description="Disordered" evidence="5">
    <location>
        <begin position="1"/>
        <end position="23"/>
    </location>
</feature>
<keyword evidence="8" id="KW-1185">Reference proteome</keyword>
<feature type="domain" description="Raptor N-terminal CASPase-like" evidence="6">
    <location>
        <begin position="84"/>
        <end position="237"/>
    </location>
</feature>
<dbReference type="OrthoDB" id="10262360at2759"/>
<dbReference type="GO" id="GO:0030307">
    <property type="term" value="P:positive regulation of cell growth"/>
    <property type="evidence" value="ECO:0007669"/>
    <property type="project" value="TreeGrafter"/>
</dbReference>
<dbReference type="RefSeq" id="XP_028474294.1">
    <property type="nucleotide sequence ID" value="XM_028616987.1"/>
</dbReference>
<keyword evidence="3" id="KW-0677">Repeat</keyword>
<dbReference type="GeneID" id="39585728"/>
<comment type="similarity">
    <text evidence="1">Belongs to the WD repeat RAPTOR family.</text>
</comment>
<dbReference type="EMBL" id="RSCE01000010">
    <property type="protein sequence ID" value="RSH79147.1"/>
    <property type="molecule type" value="Genomic_DNA"/>
</dbReference>
<dbReference type="Pfam" id="PF14538">
    <property type="entry name" value="Raptor_N"/>
    <property type="match status" value="1"/>
</dbReference>
<comment type="caution">
    <text evidence="7">The sequence shown here is derived from an EMBL/GenBank/DDBJ whole genome shotgun (WGS) entry which is preliminary data.</text>
</comment>
<organism evidence="7 8">
    <name type="scientific">Apiotrichum porosum</name>
    <dbReference type="NCBI Taxonomy" id="105984"/>
    <lineage>
        <taxon>Eukaryota</taxon>
        <taxon>Fungi</taxon>
        <taxon>Dikarya</taxon>
        <taxon>Basidiomycota</taxon>
        <taxon>Agaricomycotina</taxon>
        <taxon>Tremellomycetes</taxon>
        <taxon>Trichosporonales</taxon>
        <taxon>Trichosporonaceae</taxon>
        <taxon>Apiotrichum</taxon>
    </lineage>
</organism>
<dbReference type="SMART" id="SM01302">
    <property type="entry name" value="Raptor_N"/>
    <property type="match status" value="1"/>
</dbReference>
<evidence type="ECO:0000256" key="2">
    <source>
        <dbReference type="ARBA" id="ARBA00022574"/>
    </source>
</evidence>
<gene>
    <name evidence="7" type="ORF">EHS24_001185</name>
</gene>
<evidence type="ECO:0000256" key="4">
    <source>
        <dbReference type="PROSITE-ProRule" id="PRU00221"/>
    </source>
</evidence>
<dbReference type="GO" id="GO:0010506">
    <property type="term" value="P:regulation of autophagy"/>
    <property type="evidence" value="ECO:0007669"/>
    <property type="project" value="TreeGrafter"/>
</dbReference>
<dbReference type="InterPro" id="IPR019775">
    <property type="entry name" value="WD40_repeat_CS"/>
</dbReference>